<dbReference type="SUPFAM" id="SSF51569">
    <property type="entry name" value="Aldolase"/>
    <property type="match status" value="1"/>
</dbReference>
<dbReference type="GO" id="GO:0004332">
    <property type="term" value="F:fructose-bisphosphate aldolase activity"/>
    <property type="evidence" value="ECO:0007669"/>
    <property type="project" value="UniProtKB-EC"/>
</dbReference>
<gene>
    <name evidence="7" type="ORF">OLEA9_A005058</name>
</gene>
<evidence type="ECO:0000313" key="8">
    <source>
        <dbReference type="Proteomes" id="UP000594638"/>
    </source>
</evidence>
<evidence type="ECO:0000256" key="6">
    <source>
        <dbReference type="ARBA" id="ARBA00023239"/>
    </source>
</evidence>
<keyword evidence="8" id="KW-1185">Reference proteome</keyword>
<dbReference type="GO" id="GO:0006096">
    <property type="term" value="P:glycolytic process"/>
    <property type="evidence" value="ECO:0007669"/>
    <property type="project" value="UniProtKB-KW"/>
</dbReference>
<dbReference type="Gene3D" id="3.20.20.70">
    <property type="entry name" value="Aldolase class I"/>
    <property type="match status" value="1"/>
</dbReference>
<comment type="caution">
    <text evidence="7">The sequence shown here is derived from an EMBL/GenBank/DDBJ whole genome shotgun (WGS) entry which is preliminary data.</text>
</comment>
<keyword evidence="5" id="KW-0324">Glycolysis</keyword>
<proteinExistence type="inferred from homology"/>
<reference evidence="7 8" key="1">
    <citation type="submission" date="2019-12" db="EMBL/GenBank/DDBJ databases">
        <authorList>
            <person name="Alioto T."/>
            <person name="Alioto T."/>
            <person name="Gomez Garrido J."/>
        </authorList>
    </citation>
    <scope>NUCLEOTIDE SEQUENCE [LARGE SCALE GENOMIC DNA]</scope>
</reference>
<evidence type="ECO:0000256" key="5">
    <source>
        <dbReference type="ARBA" id="ARBA00023152"/>
    </source>
</evidence>
<evidence type="ECO:0000256" key="2">
    <source>
        <dbReference type="ARBA" id="ARBA00004714"/>
    </source>
</evidence>
<protein>
    <recommendedName>
        <fullName evidence="4">fructose-bisphosphate aldolase</fullName>
        <ecNumber evidence="4">4.1.2.13</ecNumber>
    </recommendedName>
</protein>
<evidence type="ECO:0000256" key="3">
    <source>
        <dbReference type="ARBA" id="ARBA00010387"/>
    </source>
</evidence>
<name>A0A8S0UBB4_OLEEU</name>
<sequence length="84" mass="9368">MFSAILKFFQFVDELIAIVAYTGTTGKGILATDESIGTISEHLASINVETNRRASHEQLFTTPDALQYVVELSPLRKLSIRRLL</sequence>
<dbReference type="InterPro" id="IPR013785">
    <property type="entry name" value="Aldolase_TIM"/>
</dbReference>
<dbReference type="Pfam" id="PF00274">
    <property type="entry name" value="Glycolytic"/>
    <property type="match status" value="1"/>
</dbReference>
<dbReference type="EMBL" id="CACTIH010007619">
    <property type="protein sequence ID" value="CAA3016460.1"/>
    <property type="molecule type" value="Genomic_DNA"/>
</dbReference>
<dbReference type="InterPro" id="IPR000741">
    <property type="entry name" value="FBA_I"/>
</dbReference>
<evidence type="ECO:0000256" key="1">
    <source>
        <dbReference type="ARBA" id="ARBA00000441"/>
    </source>
</evidence>
<dbReference type="PANTHER" id="PTHR11627">
    <property type="entry name" value="FRUCTOSE-BISPHOSPHATE ALDOLASE"/>
    <property type="match status" value="1"/>
</dbReference>
<comment type="catalytic activity">
    <reaction evidence="1">
        <text>beta-D-fructose 1,6-bisphosphate = D-glyceraldehyde 3-phosphate + dihydroxyacetone phosphate</text>
        <dbReference type="Rhea" id="RHEA:14729"/>
        <dbReference type="ChEBI" id="CHEBI:32966"/>
        <dbReference type="ChEBI" id="CHEBI:57642"/>
        <dbReference type="ChEBI" id="CHEBI:59776"/>
        <dbReference type="EC" id="4.1.2.13"/>
    </reaction>
</comment>
<dbReference type="EC" id="4.1.2.13" evidence="4"/>
<evidence type="ECO:0000313" key="7">
    <source>
        <dbReference type="EMBL" id="CAA3016460.1"/>
    </source>
</evidence>
<dbReference type="OrthoDB" id="36455at2759"/>
<organism evidence="7 8">
    <name type="scientific">Olea europaea subsp. europaea</name>
    <dbReference type="NCBI Taxonomy" id="158383"/>
    <lineage>
        <taxon>Eukaryota</taxon>
        <taxon>Viridiplantae</taxon>
        <taxon>Streptophyta</taxon>
        <taxon>Embryophyta</taxon>
        <taxon>Tracheophyta</taxon>
        <taxon>Spermatophyta</taxon>
        <taxon>Magnoliopsida</taxon>
        <taxon>eudicotyledons</taxon>
        <taxon>Gunneridae</taxon>
        <taxon>Pentapetalae</taxon>
        <taxon>asterids</taxon>
        <taxon>lamiids</taxon>
        <taxon>Lamiales</taxon>
        <taxon>Oleaceae</taxon>
        <taxon>Oleeae</taxon>
        <taxon>Olea</taxon>
    </lineage>
</organism>
<comment type="similarity">
    <text evidence="3">Belongs to the class I fructose-bisphosphate aldolase family.</text>
</comment>
<accession>A0A8S0UBB4</accession>
<evidence type="ECO:0000256" key="4">
    <source>
        <dbReference type="ARBA" id="ARBA00013068"/>
    </source>
</evidence>
<dbReference type="AlphaFoldDB" id="A0A8S0UBB4"/>
<dbReference type="Gramene" id="OE9A005058T1">
    <property type="protein sequence ID" value="OE9A005058C1"/>
    <property type="gene ID" value="OE9A005058"/>
</dbReference>
<keyword evidence="6" id="KW-0456">Lyase</keyword>
<comment type="pathway">
    <text evidence="2">Carbohydrate degradation; glycolysis; D-glyceraldehyde 3-phosphate and glycerone phosphate from D-glucose: step 4/4.</text>
</comment>
<dbReference type="Proteomes" id="UP000594638">
    <property type="component" value="Unassembled WGS sequence"/>
</dbReference>